<feature type="transmembrane region" description="Helical" evidence="6">
    <location>
        <begin position="180"/>
        <end position="200"/>
    </location>
</feature>
<feature type="transmembrane region" description="Helical" evidence="6">
    <location>
        <begin position="333"/>
        <end position="356"/>
    </location>
</feature>
<evidence type="ECO:0000256" key="2">
    <source>
        <dbReference type="ARBA" id="ARBA00022475"/>
    </source>
</evidence>
<dbReference type="CDD" id="cd13128">
    <property type="entry name" value="MATE_Wzx_like"/>
    <property type="match status" value="1"/>
</dbReference>
<dbReference type="Proteomes" id="UP000066986">
    <property type="component" value="Chromosome"/>
</dbReference>
<feature type="transmembrane region" description="Helical" evidence="6">
    <location>
        <begin position="148"/>
        <end position="174"/>
    </location>
</feature>
<reference evidence="7 8" key="1">
    <citation type="journal article" date="2016" name="Genome Announc.">
        <title>Complete Genome Sequences of Aerococcus christensenii CCUG 28831T, Aerococcus sanguinicola CCUG 43001T, Aerococcus urinae CCUG 36881T, Aerococcus urinaeequi CCUG 28094T, Aerococcus urinaehominis CCUG 42038 BT, and Aerococcus viridans CCUG 4311T.</title>
        <authorList>
            <person name="Carkaci D."/>
            <person name="Dargis R."/>
            <person name="Nielsen X.C."/>
            <person name="Skovgaard O."/>
            <person name="Fuursted K."/>
            <person name="Christensen J.J."/>
        </authorList>
    </citation>
    <scope>NUCLEOTIDE SEQUENCE [LARGE SCALE GENOMIC DNA]</scope>
    <source>
        <strain evidence="7 8">CCUG4311</strain>
    </source>
</reference>
<keyword evidence="4 6" id="KW-1133">Transmembrane helix</keyword>
<dbReference type="PANTHER" id="PTHR30250:SF11">
    <property type="entry name" value="O-ANTIGEN TRANSPORTER-RELATED"/>
    <property type="match status" value="1"/>
</dbReference>
<feature type="transmembrane region" description="Helical" evidence="6">
    <location>
        <begin position="255"/>
        <end position="277"/>
    </location>
</feature>
<dbReference type="Pfam" id="PF01943">
    <property type="entry name" value="Polysacc_synt"/>
    <property type="match status" value="1"/>
</dbReference>
<proteinExistence type="predicted"/>
<feature type="transmembrane region" description="Helical" evidence="6">
    <location>
        <begin position="16"/>
        <end position="34"/>
    </location>
</feature>
<feature type="transmembrane region" description="Helical" evidence="6">
    <location>
        <begin position="84"/>
        <end position="105"/>
    </location>
</feature>
<accession>A0AAU8U490</accession>
<dbReference type="EMBL" id="CP014164">
    <property type="protein sequence ID" value="AMC01349.1"/>
    <property type="molecule type" value="Genomic_DNA"/>
</dbReference>
<keyword evidence="3 6" id="KW-0812">Transmembrane</keyword>
<evidence type="ECO:0000313" key="8">
    <source>
        <dbReference type="Proteomes" id="UP000066986"/>
    </source>
</evidence>
<dbReference type="GO" id="GO:0005886">
    <property type="term" value="C:plasma membrane"/>
    <property type="evidence" value="ECO:0007669"/>
    <property type="project" value="UniProtKB-SubCell"/>
</dbReference>
<dbReference type="GeneID" id="32030701"/>
<feature type="transmembrane region" description="Helical" evidence="6">
    <location>
        <begin position="363"/>
        <end position="382"/>
    </location>
</feature>
<keyword evidence="5 6" id="KW-0472">Membrane</keyword>
<dbReference type="InterPro" id="IPR002797">
    <property type="entry name" value="Polysacc_synth"/>
</dbReference>
<dbReference type="PANTHER" id="PTHR30250">
    <property type="entry name" value="PST FAMILY PREDICTED COLANIC ACID TRANSPORTER"/>
    <property type="match status" value="1"/>
</dbReference>
<dbReference type="KEGG" id="avs:AWM76_07180"/>
<feature type="transmembrane region" description="Helical" evidence="6">
    <location>
        <begin position="388"/>
        <end position="408"/>
    </location>
</feature>
<dbReference type="InterPro" id="IPR050833">
    <property type="entry name" value="Poly_Biosynth_Transport"/>
</dbReference>
<sequence length="425" mass="48077">MHKKYLNNSLIKNTSIYTLTSILNSAIPFLMLPILTRHLTPEDYGIVSMFTLLVTFIVPFIGLNLNGAITRQYYDREKINISEYAGNCIFILLINSIFVGSIFYFSSAFIARTASFPSRLLWSVLIFAVSQFICSILLSLLQVKKKALLYGIFNIIQTSLNLGISIFFVVYLGLGYTGRIYGMVITLALFALISLFILIKKKWVKFVIKKEYIKHALMFGIPLIPHVLSGTIISMTDRFFITSMVGLAATGVYTVGYQVGTIINLLSTSFNNAYVPWLYEKLKENQYTTKIKIVKFTYIYFVGILLLALGLGILAPIFLSVFLGKAFNESSVYVIWIALGYAFNGMYLMVVNYIFYEQKNSTLAMVTFATAFLNIVLNYFFIREFGAIGAAQATTIIFAIKFVVVWILSAKVHKMPWKNVLLNKN</sequence>
<evidence type="ECO:0000256" key="3">
    <source>
        <dbReference type="ARBA" id="ARBA00022692"/>
    </source>
</evidence>
<dbReference type="RefSeq" id="WP_003141663.1">
    <property type="nucleotide sequence ID" value="NZ_CP014164.1"/>
</dbReference>
<feature type="transmembrane region" description="Helical" evidence="6">
    <location>
        <begin position="120"/>
        <end position="141"/>
    </location>
</feature>
<evidence type="ECO:0000313" key="7">
    <source>
        <dbReference type="EMBL" id="AMC01349.1"/>
    </source>
</evidence>
<feature type="transmembrane region" description="Helical" evidence="6">
    <location>
        <begin position="46"/>
        <end position="63"/>
    </location>
</feature>
<comment type="subcellular location">
    <subcellularLocation>
        <location evidence="1">Cell membrane</location>
        <topology evidence="1">Multi-pass membrane protein</topology>
    </subcellularLocation>
</comment>
<organism evidence="7 8">
    <name type="scientific">Aerococcus viridans</name>
    <dbReference type="NCBI Taxonomy" id="1377"/>
    <lineage>
        <taxon>Bacteria</taxon>
        <taxon>Bacillati</taxon>
        <taxon>Bacillota</taxon>
        <taxon>Bacilli</taxon>
        <taxon>Lactobacillales</taxon>
        <taxon>Aerococcaceae</taxon>
        <taxon>Aerococcus</taxon>
    </lineage>
</organism>
<feature type="transmembrane region" description="Helical" evidence="6">
    <location>
        <begin position="212"/>
        <end position="235"/>
    </location>
</feature>
<feature type="transmembrane region" description="Helical" evidence="6">
    <location>
        <begin position="298"/>
        <end position="321"/>
    </location>
</feature>
<evidence type="ECO:0000256" key="4">
    <source>
        <dbReference type="ARBA" id="ARBA00022989"/>
    </source>
</evidence>
<gene>
    <name evidence="7" type="ORF">AWM76_07180</name>
</gene>
<evidence type="ECO:0000256" key="1">
    <source>
        <dbReference type="ARBA" id="ARBA00004651"/>
    </source>
</evidence>
<keyword evidence="2" id="KW-1003">Cell membrane</keyword>
<dbReference type="AlphaFoldDB" id="A0AAU8U490"/>
<name>A0AAU8U490_9LACT</name>
<reference evidence="8" key="2">
    <citation type="submission" date="2016-01" db="EMBL/GenBank/DDBJ databases">
        <title>Six Aerococcus type strain genome sequencing and assembly using PacBio and Illumina Hiseq.</title>
        <authorList>
            <person name="Carkaci D."/>
            <person name="Dargis R."/>
            <person name="Nielsen X.C."/>
            <person name="Skovgaard O."/>
            <person name="Fuursted K."/>
            <person name="Christensen J.J."/>
        </authorList>
    </citation>
    <scope>NUCLEOTIDE SEQUENCE [LARGE SCALE GENOMIC DNA]</scope>
    <source>
        <strain evidence="8">CCUG4311</strain>
    </source>
</reference>
<protein>
    <submittedName>
        <fullName evidence="7">Polysaccharide biosynthesis protein</fullName>
    </submittedName>
</protein>
<evidence type="ECO:0000256" key="5">
    <source>
        <dbReference type="ARBA" id="ARBA00023136"/>
    </source>
</evidence>
<evidence type="ECO:0000256" key="6">
    <source>
        <dbReference type="SAM" id="Phobius"/>
    </source>
</evidence>